<evidence type="ECO:0008006" key="3">
    <source>
        <dbReference type="Google" id="ProtNLM"/>
    </source>
</evidence>
<dbReference type="EMBL" id="JBDIZK010000017">
    <property type="protein sequence ID" value="MEN3749804.1"/>
    <property type="molecule type" value="Genomic_DNA"/>
</dbReference>
<sequence>MRGSPIAWGLGGGLALVLALAPSVGTTLGRLATAREERAALTAALAAPPAARGPLVARGLALRDPQALVAQIRERARSGGVLVEEATPVQGGGALIAIRLRISGPEKAVIALADALEREAPLVRLRDWRIAAIEGGVRLSGDAVAVKP</sequence>
<gene>
    <name evidence="1" type="ORF">TPR58_21715</name>
</gene>
<protein>
    <recommendedName>
        <fullName evidence="3">Type II secretion system protein M</fullName>
    </recommendedName>
</protein>
<reference evidence="1 2" key="1">
    <citation type="submission" date="2024-05" db="EMBL/GenBank/DDBJ databases">
        <title>Sphingomonas sp. HF-S3 16S ribosomal RNA gene Genome sequencing and assembly.</title>
        <authorList>
            <person name="Lee H."/>
        </authorList>
    </citation>
    <scope>NUCLEOTIDE SEQUENCE [LARGE SCALE GENOMIC DNA]</scope>
    <source>
        <strain evidence="1 2">HF-S3</strain>
    </source>
</reference>
<name>A0ABV0BE32_9SPHN</name>
<proteinExistence type="predicted"/>
<dbReference type="Proteomes" id="UP001427805">
    <property type="component" value="Unassembled WGS sequence"/>
</dbReference>
<organism evidence="1 2">
    <name type="scientific">Sphingomonas rustica</name>
    <dbReference type="NCBI Taxonomy" id="3103142"/>
    <lineage>
        <taxon>Bacteria</taxon>
        <taxon>Pseudomonadati</taxon>
        <taxon>Pseudomonadota</taxon>
        <taxon>Alphaproteobacteria</taxon>
        <taxon>Sphingomonadales</taxon>
        <taxon>Sphingomonadaceae</taxon>
        <taxon>Sphingomonas</taxon>
    </lineage>
</organism>
<keyword evidence="2" id="KW-1185">Reference proteome</keyword>
<dbReference type="RefSeq" id="WP_346248855.1">
    <property type="nucleotide sequence ID" value="NZ_JBDIZK010000017.1"/>
</dbReference>
<evidence type="ECO:0000313" key="1">
    <source>
        <dbReference type="EMBL" id="MEN3749804.1"/>
    </source>
</evidence>
<comment type="caution">
    <text evidence="1">The sequence shown here is derived from an EMBL/GenBank/DDBJ whole genome shotgun (WGS) entry which is preliminary data.</text>
</comment>
<evidence type="ECO:0000313" key="2">
    <source>
        <dbReference type="Proteomes" id="UP001427805"/>
    </source>
</evidence>
<accession>A0ABV0BE32</accession>